<evidence type="ECO:0000313" key="7">
    <source>
        <dbReference type="Proteomes" id="UP000326570"/>
    </source>
</evidence>
<dbReference type="InterPro" id="IPR016192">
    <property type="entry name" value="APOBEC/CMP_deaminase_Zn-bd"/>
</dbReference>
<dbReference type="PROSITE" id="PS00903">
    <property type="entry name" value="CYT_DCMP_DEAMINASES_1"/>
    <property type="match status" value="1"/>
</dbReference>
<dbReference type="AlphaFoldDB" id="A0A5N1J6H2"/>
<keyword evidence="7" id="KW-1185">Reference proteome</keyword>
<dbReference type="InterPro" id="IPR016193">
    <property type="entry name" value="Cytidine_deaminase-like"/>
</dbReference>
<name>A0A5N1J6H2_9BACT</name>
<dbReference type="SUPFAM" id="SSF53927">
    <property type="entry name" value="Cytidine deaminase-like"/>
    <property type="match status" value="1"/>
</dbReference>
<dbReference type="Gene3D" id="3.40.140.10">
    <property type="entry name" value="Cytidine Deaminase, domain 2"/>
    <property type="match status" value="1"/>
</dbReference>
<reference evidence="6 7" key="1">
    <citation type="submission" date="2019-09" db="EMBL/GenBank/DDBJ databases">
        <title>Genome sequence of Adhaeribacter sp. M2.</title>
        <authorList>
            <person name="Srinivasan S."/>
        </authorList>
    </citation>
    <scope>NUCLEOTIDE SEQUENCE [LARGE SCALE GENOMIC DNA]</scope>
    <source>
        <strain evidence="6 7">M2</strain>
    </source>
</reference>
<accession>A0A5N1J6H2</accession>
<dbReference type="Gene3D" id="3.40.50.300">
    <property type="entry name" value="P-loop containing nucleotide triphosphate hydrolases"/>
    <property type="match status" value="1"/>
</dbReference>
<dbReference type="Pfam" id="PF00383">
    <property type="entry name" value="dCMP_cyt_deam_1"/>
    <property type="match status" value="1"/>
</dbReference>
<dbReference type="PROSITE" id="PS51747">
    <property type="entry name" value="CYT_DCMP_DEAMINASES_2"/>
    <property type="match status" value="1"/>
</dbReference>
<dbReference type="GO" id="GO:0004132">
    <property type="term" value="F:dCMP deaminase activity"/>
    <property type="evidence" value="ECO:0007669"/>
    <property type="project" value="TreeGrafter"/>
</dbReference>
<evidence type="ECO:0000256" key="3">
    <source>
        <dbReference type="ARBA" id="ARBA00022801"/>
    </source>
</evidence>
<dbReference type="InterPro" id="IPR015517">
    <property type="entry name" value="dCMP_deaminase-rel"/>
</dbReference>
<keyword evidence="3" id="KW-0378">Hydrolase</keyword>
<evidence type="ECO:0000256" key="4">
    <source>
        <dbReference type="ARBA" id="ARBA00022833"/>
    </source>
</evidence>
<evidence type="ECO:0000256" key="2">
    <source>
        <dbReference type="ARBA" id="ARBA00022723"/>
    </source>
</evidence>
<dbReference type="NCBIfam" id="NF041025">
    <property type="entry name" value="antiphage_deaminase"/>
    <property type="match status" value="1"/>
</dbReference>
<dbReference type="RefSeq" id="WP_150901693.1">
    <property type="nucleotide sequence ID" value="NZ_VTWT01000001.1"/>
</dbReference>
<dbReference type="PANTHER" id="PTHR11086">
    <property type="entry name" value="DEOXYCYTIDYLATE DEAMINASE-RELATED"/>
    <property type="match status" value="1"/>
</dbReference>
<sequence>MGAAEKLSGNFIFNKSEESNTKEKIEKTFSEELVIGICAPIGTNKDGFINSLIERLKEYHYECEIIKLSQFIRDFKDKVSIDTESLSKGRTSNFRDKMELILTGDELRKTINTSILAELAIFNIHSKRYPDGDFNIKSDFDLNEIDQSIYESKRKCYIIDSIKNKEELALFRTVYRELFYFFSLFTPLGEREEALRKCDLSPSEIDELIKVDAGSGFEHGQDVRNVFVKGDFFFRISENSNFNLIERIKRCLHLIFDTEVVTPTTHETAMYHAKSAAKNSACLSRQVGAAVTDKLGHVLGVGWNDVPKFGGNLYASPNNDFNEKSNLPDNRCINLTYDSNNKLTVGDGACFNDIEKNLLSEELTDELVRIGIINPSNKEQAYTLIRNSKVKGLIEYSRSVHAEMHAIILSSQMSGDKMKSGKLYCTTYPCHNCARHIVVSGITEVYYIEPYVKSLCMKLHSDSITETETEDGKVRILMFDGVSPNRYIKFFSIHNPRKGLDGKAIRNKELTIAKPKTQLSLRDIPSLESQAVHAIKKSGLYENQEKTLLN</sequence>
<dbReference type="InterPro" id="IPR002125">
    <property type="entry name" value="CMP_dCMP_dom"/>
</dbReference>
<protein>
    <submittedName>
        <fullName evidence="6">Deoxycytidylate deaminase</fullName>
    </submittedName>
</protein>
<evidence type="ECO:0000256" key="1">
    <source>
        <dbReference type="ARBA" id="ARBA00006576"/>
    </source>
</evidence>
<dbReference type="Proteomes" id="UP000326570">
    <property type="component" value="Unassembled WGS sequence"/>
</dbReference>
<proteinExistence type="inferred from homology"/>
<evidence type="ECO:0000313" key="6">
    <source>
        <dbReference type="EMBL" id="KAA9345552.1"/>
    </source>
</evidence>
<dbReference type="GO" id="GO:0005737">
    <property type="term" value="C:cytoplasm"/>
    <property type="evidence" value="ECO:0007669"/>
    <property type="project" value="TreeGrafter"/>
</dbReference>
<evidence type="ECO:0000259" key="5">
    <source>
        <dbReference type="PROSITE" id="PS51747"/>
    </source>
</evidence>
<comment type="caution">
    <text evidence="6">The sequence shown here is derived from an EMBL/GenBank/DDBJ whole genome shotgun (WGS) entry which is preliminary data.</text>
</comment>
<gene>
    <name evidence="6" type="ORF">F0P94_00225</name>
</gene>
<organism evidence="6 7">
    <name type="scientific">Adhaeribacter soli</name>
    <dbReference type="NCBI Taxonomy" id="2607655"/>
    <lineage>
        <taxon>Bacteria</taxon>
        <taxon>Pseudomonadati</taxon>
        <taxon>Bacteroidota</taxon>
        <taxon>Cytophagia</taxon>
        <taxon>Cytophagales</taxon>
        <taxon>Hymenobacteraceae</taxon>
        <taxon>Adhaeribacter</taxon>
    </lineage>
</organism>
<feature type="domain" description="CMP/dCMP-type deaminase" evidence="5">
    <location>
        <begin position="264"/>
        <end position="458"/>
    </location>
</feature>
<dbReference type="PANTHER" id="PTHR11086:SF18">
    <property type="entry name" value="DEOXYCYTIDYLATE DEAMINASE"/>
    <property type="match status" value="1"/>
</dbReference>
<dbReference type="GO" id="GO:0008270">
    <property type="term" value="F:zinc ion binding"/>
    <property type="evidence" value="ECO:0007669"/>
    <property type="project" value="InterPro"/>
</dbReference>
<keyword evidence="4" id="KW-0862">Zinc</keyword>
<comment type="similarity">
    <text evidence="1">Belongs to the cytidine and deoxycytidylate deaminase family.</text>
</comment>
<keyword evidence="2" id="KW-0479">Metal-binding</keyword>
<dbReference type="EMBL" id="VTWT01000001">
    <property type="protein sequence ID" value="KAA9345552.1"/>
    <property type="molecule type" value="Genomic_DNA"/>
</dbReference>
<dbReference type="InterPro" id="IPR027417">
    <property type="entry name" value="P-loop_NTPase"/>
</dbReference>